<keyword evidence="3" id="KW-1185">Reference proteome</keyword>
<feature type="region of interest" description="Disordered" evidence="1">
    <location>
        <begin position="1"/>
        <end position="49"/>
    </location>
</feature>
<dbReference type="InterPro" id="IPR003903">
    <property type="entry name" value="UIM_dom"/>
</dbReference>
<dbReference type="Pfam" id="PF23625">
    <property type="entry name" value="UIM_2"/>
    <property type="match status" value="2"/>
</dbReference>
<organism evidence="2 3">
    <name type="scientific">Ameca splendens</name>
    <dbReference type="NCBI Taxonomy" id="208324"/>
    <lineage>
        <taxon>Eukaryota</taxon>
        <taxon>Metazoa</taxon>
        <taxon>Chordata</taxon>
        <taxon>Craniata</taxon>
        <taxon>Vertebrata</taxon>
        <taxon>Euteleostomi</taxon>
        <taxon>Actinopterygii</taxon>
        <taxon>Neopterygii</taxon>
        <taxon>Teleostei</taxon>
        <taxon>Neoteleostei</taxon>
        <taxon>Acanthomorphata</taxon>
        <taxon>Ovalentaria</taxon>
        <taxon>Atherinomorphae</taxon>
        <taxon>Cyprinodontiformes</taxon>
        <taxon>Goodeidae</taxon>
        <taxon>Ameca</taxon>
    </lineage>
</organism>
<gene>
    <name evidence="2" type="ORF">AMECASPLE_011964</name>
</gene>
<dbReference type="Gene3D" id="6.10.250.1800">
    <property type="match status" value="1"/>
</dbReference>
<comment type="caution">
    <text evidence="2">The sequence shown here is derived from an EMBL/GenBank/DDBJ whole genome shotgun (WGS) entry which is preliminary data.</text>
</comment>
<name>A0ABV0ZA49_9TELE</name>
<sequence>VTIWEALTNSKPGTHPLSCDPSRVERTPQHKPRPPSGLCSAPSKKQPPTCTYNEQLRIAMEISAREQEEADFRRRQEEEELQRIIQLSLMENMMCTQEGFLLSDLSLSRSMLNEELQTSVVAEDQHIGTSSRCTLQSEF</sequence>
<dbReference type="EMBL" id="JAHRIP010057165">
    <property type="protein sequence ID" value="MEQ2302965.1"/>
    <property type="molecule type" value="Genomic_DNA"/>
</dbReference>
<protein>
    <submittedName>
        <fullName evidence="2">Uncharacterized protein</fullName>
    </submittedName>
</protein>
<dbReference type="Proteomes" id="UP001469553">
    <property type="component" value="Unassembled WGS sequence"/>
</dbReference>
<reference evidence="2 3" key="1">
    <citation type="submission" date="2021-06" db="EMBL/GenBank/DDBJ databases">
        <authorList>
            <person name="Palmer J.M."/>
        </authorList>
    </citation>
    <scope>NUCLEOTIDE SEQUENCE [LARGE SCALE GENOMIC DNA]</scope>
    <source>
        <strain evidence="2 3">AS_MEX2019</strain>
        <tissue evidence="2">Muscle</tissue>
    </source>
</reference>
<feature type="non-terminal residue" evidence="2">
    <location>
        <position position="1"/>
    </location>
</feature>
<proteinExistence type="predicted"/>
<evidence type="ECO:0000313" key="3">
    <source>
        <dbReference type="Proteomes" id="UP001469553"/>
    </source>
</evidence>
<evidence type="ECO:0000256" key="1">
    <source>
        <dbReference type="SAM" id="MobiDB-lite"/>
    </source>
</evidence>
<evidence type="ECO:0000313" key="2">
    <source>
        <dbReference type="EMBL" id="MEQ2302965.1"/>
    </source>
</evidence>
<dbReference type="SMART" id="SM00726">
    <property type="entry name" value="UIM"/>
    <property type="match status" value="2"/>
</dbReference>
<accession>A0ABV0ZA49</accession>